<dbReference type="InterPro" id="IPR008253">
    <property type="entry name" value="Marvel"/>
</dbReference>
<organism evidence="7 8">
    <name type="scientific">Zygotorulaspora mrakii</name>
    <name type="common">Zygosaccharomyces mrakii</name>
    <dbReference type="NCBI Taxonomy" id="42260"/>
    <lineage>
        <taxon>Eukaryota</taxon>
        <taxon>Fungi</taxon>
        <taxon>Dikarya</taxon>
        <taxon>Ascomycota</taxon>
        <taxon>Saccharomycotina</taxon>
        <taxon>Saccharomycetes</taxon>
        <taxon>Saccharomycetales</taxon>
        <taxon>Saccharomycetaceae</taxon>
        <taxon>Zygotorulaspora</taxon>
    </lineage>
</organism>
<evidence type="ECO:0000256" key="3">
    <source>
        <dbReference type="ARBA" id="ARBA00022989"/>
    </source>
</evidence>
<dbReference type="GeneID" id="59234842"/>
<gene>
    <name evidence="7" type="ORF">HG535_0B02190</name>
</gene>
<feature type="domain" description="MARVEL" evidence="6">
    <location>
        <begin position="5"/>
        <end position="140"/>
    </location>
</feature>
<dbReference type="KEGG" id="zmk:HG535_0B02190"/>
<evidence type="ECO:0000313" key="8">
    <source>
        <dbReference type="Proteomes" id="UP000509704"/>
    </source>
</evidence>
<proteinExistence type="predicted"/>
<dbReference type="PANTHER" id="PTHR28165">
    <property type="entry name" value="NON-CLASSICAL EXPORT PROTEIN 2-RELATED"/>
    <property type="match status" value="1"/>
</dbReference>
<dbReference type="Proteomes" id="UP000509704">
    <property type="component" value="Chromosome 2"/>
</dbReference>
<dbReference type="RefSeq" id="XP_037142909.1">
    <property type="nucleotide sequence ID" value="XM_037287014.1"/>
</dbReference>
<evidence type="ECO:0000256" key="2">
    <source>
        <dbReference type="ARBA" id="ARBA00022692"/>
    </source>
</evidence>
<feature type="transmembrane region" description="Helical" evidence="5">
    <location>
        <begin position="7"/>
        <end position="28"/>
    </location>
</feature>
<keyword evidence="3 5" id="KW-1133">Transmembrane helix</keyword>
<dbReference type="GO" id="GO:0070941">
    <property type="term" value="P:eisosome assembly"/>
    <property type="evidence" value="ECO:0007669"/>
    <property type="project" value="TreeGrafter"/>
</dbReference>
<reference evidence="7 8" key="1">
    <citation type="submission" date="2020-07" db="EMBL/GenBank/DDBJ databases">
        <title>The yeast mating-type switching endonuclease HO is a domesticated member of an unorthodox homing genetic element family.</title>
        <authorList>
            <person name="Coughlan A.Y."/>
            <person name="Lombardi L."/>
            <person name="Braun-Galleani S."/>
            <person name="Martos A.R."/>
            <person name="Galeote V."/>
            <person name="Bigey F."/>
            <person name="Dequin S."/>
            <person name="Byrne K.P."/>
            <person name="Wolfe K.H."/>
        </authorList>
    </citation>
    <scope>NUCLEOTIDE SEQUENCE [LARGE SCALE GENOMIC DNA]</scope>
    <source>
        <strain evidence="7 8">NRRL Y-6702</strain>
    </source>
</reference>
<dbReference type="GO" id="GO:0032126">
    <property type="term" value="C:eisosome"/>
    <property type="evidence" value="ECO:0007669"/>
    <property type="project" value="TreeGrafter"/>
</dbReference>
<dbReference type="EMBL" id="CP058605">
    <property type="protein sequence ID" value="QLG71181.1"/>
    <property type="molecule type" value="Genomic_DNA"/>
</dbReference>
<accession>A0A7H9AY04</accession>
<keyword evidence="2 5" id="KW-0812">Transmembrane</keyword>
<keyword evidence="4 5" id="KW-0472">Membrane</keyword>
<evidence type="ECO:0000256" key="1">
    <source>
        <dbReference type="ARBA" id="ARBA00004141"/>
    </source>
</evidence>
<sequence length="175" mass="19071">MLALVDNILRAINFCFLVILLGLVGSLLATQSSHSSRVNFCMFAAAFAMVTDSFYGLLANFLEPLAWPIILFVLDFLNFAFTFTAGTVLAVATRTHSCTNTDYLDSNNITQGSTQRCRESQAVTAFFYFSFFIFLAKMILSGLSLLSNGPFSAAGGFSARRRKTAQVGVPTISQV</sequence>
<protein>
    <recommendedName>
        <fullName evidence="6">MARVEL domain-containing protein</fullName>
    </recommendedName>
</protein>
<evidence type="ECO:0000313" key="7">
    <source>
        <dbReference type="EMBL" id="QLG71181.1"/>
    </source>
</evidence>
<comment type="subcellular location">
    <subcellularLocation>
        <location evidence="1">Membrane</location>
        <topology evidence="1">Multi-pass membrane protein</topology>
    </subcellularLocation>
</comment>
<dbReference type="Pfam" id="PF01284">
    <property type="entry name" value="MARVEL"/>
    <property type="match status" value="1"/>
</dbReference>
<dbReference type="PANTHER" id="PTHR28165:SF1">
    <property type="entry name" value="NON-CLASSICAL EXPORT PROTEIN 2-RELATED"/>
    <property type="match status" value="1"/>
</dbReference>
<dbReference type="AlphaFoldDB" id="A0A7H9AY04"/>
<feature type="transmembrane region" description="Helical" evidence="5">
    <location>
        <begin position="65"/>
        <end position="92"/>
    </location>
</feature>
<dbReference type="InterPro" id="IPR052649">
    <property type="entry name" value="NCE102-like"/>
</dbReference>
<keyword evidence="8" id="KW-1185">Reference proteome</keyword>
<feature type="transmembrane region" description="Helical" evidence="5">
    <location>
        <begin position="125"/>
        <end position="146"/>
    </location>
</feature>
<evidence type="ECO:0000259" key="6">
    <source>
        <dbReference type="Pfam" id="PF01284"/>
    </source>
</evidence>
<name>A0A7H9AY04_ZYGMR</name>
<dbReference type="GO" id="GO:0072659">
    <property type="term" value="P:protein localization to plasma membrane"/>
    <property type="evidence" value="ECO:0007669"/>
    <property type="project" value="TreeGrafter"/>
</dbReference>
<evidence type="ECO:0000256" key="4">
    <source>
        <dbReference type="ARBA" id="ARBA00023136"/>
    </source>
</evidence>
<feature type="transmembrane region" description="Helical" evidence="5">
    <location>
        <begin position="40"/>
        <end position="59"/>
    </location>
</feature>
<dbReference type="OrthoDB" id="5423111at2759"/>
<evidence type="ECO:0000256" key="5">
    <source>
        <dbReference type="SAM" id="Phobius"/>
    </source>
</evidence>
<dbReference type="GO" id="GO:0005886">
    <property type="term" value="C:plasma membrane"/>
    <property type="evidence" value="ECO:0007669"/>
    <property type="project" value="TreeGrafter"/>
</dbReference>